<name>A0ABP0QMC3_9DINO</name>
<evidence type="ECO:0000313" key="2">
    <source>
        <dbReference type="Proteomes" id="UP001642464"/>
    </source>
</evidence>
<sequence length="148" mass="15351">MLRKPAFLAASLTVAHLVPLFLKPMQASWGWSASMPMCIPKSGGNWTFADGSASIAAGTSANVTCSNGDMPFVMTVMCPESTPINKTMDPEWWSTCGGGDSCKASREIGDDIECPEASTTAPGATAAGSASSWGFSASLAAFLLDFEL</sequence>
<protein>
    <submittedName>
        <fullName evidence="1">Uncharacterized protein</fullName>
    </submittedName>
</protein>
<evidence type="ECO:0000313" key="1">
    <source>
        <dbReference type="EMBL" id="CAK9089414.1"/>
    </source>
</evidence>
<proteinExistence type="predicted"/>
<organism evidence="1 2">
    <name type="scientific">Durusdinium trenchii</name>
    <dbReference type="NCBI Taxonomy" id="1381693"/>
    <lineage>
        <taxon>Eukaryota</taxon>
        <taxon>Sar</taxon>
        <taxon>Alveolata</taxon>
        <taxon>Dinophyceae</taxon>
        <taxon>Suessiales</taxon>
        <taxon>Symbiodiniaceae</taxon>
        <taxon>Durusdinium</taxon>
    </lineage>
</organism>
<comment type="caution">
    <text evidence="1">The sequence shown here is derived from an EMBL/GenBank/DDBJ whole genome shotgun (WGS) entry which is preliminary data.</text>
</comment>
<dbReference type="Proteomes" id="UP001642464">
    <property type="component" value="Unassembled WGS sequence"/>
</dbReference>
<keyword evidence="2" id="KW-1185">Reference proteome</keyword>
<accession>A0ABP0QMC3</accession>
<reference evidence="1 2" key="1">
    <citation type="submission" date="2024-02" db="EMBL/GenBank/DDBJ databases">
        <authorList>
            <person name="Chen Y."/>
            <person name="Shah S."/>
            <person name="Dougan E. K."/>
            <person name="Thang M."/>
            <person name="Chan C."/>
        </authorList>
    </citation>
    <scope>NUCLEOTIDE SEQUENCE [LARGE SCALE GENOMIC DNA]</scope>
</reference>
<gene>
    <name evidence="1" type="ORF">SCF082_LOCUS42190</name>
</gene>
<dbReference type="EMBL" id="CAXAMM010039840">
    <property type="protein sequence ID" value="CAK9089414.1"/>
    <property type="molecule type" value="Genomic_DNA"/>
</dbReference>